<protein>
    <submittedName>
        <fullName evidence="1">Uncharacterized protein</fullName>
    </submittedName>
</protein>
<dbReference type="AlphaFoldDB" id="A0AAN9ALS1"/>
<comment type="caution">
    <text evidence="1">The sequence shown here is derived from an EMBL/GenBank/DDBJ whole genome shotgun (WGS) entry which is preliminary data.</text>
</comment>
<gene>
    <name evidence="1" type="ORF">V1264_024775</name>
</gene>
<dbReference type="InterPro" id="IPR036282">
    <property type="entry name" value="Glutathione-S-Trfase_C_sf"/>
</dbReference>
<dbReference type="Gene3D" id="1.20.1050.10">
    <property type="match status" value="1"/>
</dbReference>
<dbReference type="Proteomes" id="UP001374579">
    <property type="component" value="Unassembled WGS sequence"/>
</dbReference>
<evidence type="ECO:0000313" key="2">
    <source>
        <dbReference type="Proteomes" id="UP001374579"/>
    </source>
</evidence>
<proteinExistence type="predicted"/>
<evidence type="ECO:0000313" key="1">
    <source>
        <dbReference type="EMBL" id="KAK7089049.1"/>
    </source>
</evidence>
<dbReference type="EMBL" id="JBAMIC010003163">
    <property type="protein sequence ID" value="KAK7089049.1"/>
    <property type="molecule type" value="Genomic_DNA"/>
</dbReference>
<reference evidence="1 2" key="1">
    <citation type="submission" date="2024-02" db="EMBL/GenBank/DDBJ databases">
        <title>Chromosome-scale genome assembly of the rough periwinkle Littorina saxatilis.</title>
        <authorList>
            <person name="De Jode A."/>
            <person name="Faria R."/>
            <person name="Formenti G."/>
            <person name="Sims Y."/>
            <person name="Smith T.P."/>
            <person name="Tracey A."/>
            <person name="Wood J.M.D."/>
            <person name="Zagrodzka Z.B."/>
            <person name="Johannesson K."/>
            <person name="Butlin R.K."/>
            <person name="Leder E.H."/>
        </authorList>
    </citation>
    <scope>NUCLEOTIDE SEQUENCE [LARGE SCALE GENOMIC DNA]</scope>
    <source>
        <strain evidence="1">Snail1</strain>
        <tissue evidence="1">Muscle</tissue>
    </source>
</reference>
<dbReference type="GO" id="GO:0016324">
    <property type="term" value="C:apical plasma membrane"/>
    <property type="evidence" value="ECO:0007669"/>
    <property type="project" value="TreeGrafter"/>
</dbReference>
<name>A0AAN9ALS1_9CAEN</name>
<sequence>MMDNDEIMQYIDDNFPEPDLRYDNLEAHSACLDIFSKFSFYIKNVSSTGEHLLKELITIDRFLERTGSRYLCGDHITHLDCQMLPKLQHIRVAASAFKDFQIPPRLTSLWRYLASAYKSDTFRKTCPSDQEIVHHWSEKRETTPLPESKKKVFLLESDPFFSTSVPQLNGN</sequence>
<dbReference type="PANTHER" id="PTHR43920:SF5">
    <property type="entry name" value="CHLORIDE INTRACELLULAR CHANNEL CLIC"/>
    <property type="match status" value="1"/>
</dbReference>
<keyword evidence="2" id="KW-1185">Reference proteome</keyword>
<dbReference type="PANTHER" id="PTHR43920">
    <property type="entry name" value="CHLORIDE INTRACELLULAR CHANNEL, ISOFORM A"/>
    <property type="match status" value="1"/>
</dbReference>
<dbReference type="GO" id="GO:0005254">
    <property type="term" value="F:chloride channel activity"/>
    <property type="evidence" value="ECO:0007669"/>
    <property type="project" value="TreeGrafter"/>
</dbReference>
<dbReference type="SUPFAM" id="SSF47616">
    <property type="entry name" value="GST C-terminal domain-like"/>
    <property type="match status" value="1"/>
</dbReference>
<dbReference type="GO" id="GO:0005737">
    <property type="term" value="C:cytoplasm"/>
    <property type="evidence" value="ECO:0007669"/>
    <property type="project" value="TreeGrafter"/>
</dbReference>
<organism evidence="1 2">
    <name type="scientific">Littorina saxatilis</name>
    <dbReference type="NCBI Taxonomy" id="31220"/>
    <lineage>
        <taxon>Eukaryota</taxon>
        <taxon>Metazoa</taxon>
        <taxon>Spiralia</taxon>
        <taxon>Lophotrochozoa</taxon>
        <taxon>Mollusca</taxon>
        <taxon>Gastropoda</taxon>
        <taxon>Caenogastropoda</taxon>
        <taxon>Littorinimorpha</taxon>
        <taxon>Littorinoidea</taxon>
        <taxon>Littorinidae</taxon>
        <taxon>Littorina</taxon>
    </lineage>
</organism>
<accession>A0AAN9ALS1</accession>